<proteinExistence type="predicted"/>
<dbReference type="Proteomes" id="UP000820977">
    <property type="component" value="Unassembled WGS sequence"/>
</dbReference>
<dbReference type="InterPro" id="IPR026354">
    <property type="entry name" value="4helix_suffix_dom"/>
</dbReference>
<dbReference type="NCBIfam" id="TIGR04258">
    <property type="entry name" value="4helix_suffix"/>
    <property type="match status" value="1"/>
</dbReference>
<protein>
    <submittedName>
        <fullName evidence="1">Four helix bundle protein</fullName>
    </submittedName>
</protein>
<dbReference type="RefSeq" id="WP_172344068.1">
    <property type="nucleotide sequence ID" value="NZ_CASYYZ010000051.1"/>
</dbReference>
<dbReference type="Gene3D" id="1.20.1440.60">
    <property type="entry name" value="23S rRNA-intervening sequence"/>
    <property type="match status" value="1"/>
</dbReference>
<accession>A0ABX2B0K7</accession>
<dbReference type="InterPro" id="IPR012657">
    <property type="entry name" value="23S_rRNA-intervening_sequence"/>
</dbReference>
<comment type="caution">
    <text evidence="1">The sequence shown here is derived from an EMBL/GenBank/DDBJ whole genome shotgun (WGS) entry which is preliminary data.</text>
</comment>
<dbReference type="EMBL" id="JABKKJ010000003">
    <property type="protein sequence ID" value="NPE24572.1"/>
    <property type="molecule type" value="Genomic_DNA"/>
</dbReference>
<evidence type="ECO:0000313" key="1">
    <source>
        <dbReference type="EMBL" id="NPE24572.1"/>
    </source>
</evidence>
<dbReference type="SUPFAM" id="SSF158446">
    <property type="entry name" value="IVS-encoded protein-like"/>
    <property type="match status" value="1"/>
</dbReference>
<organism evidence="1 2">
    <name type="scientific">Xylanibacter caecicola</name>
    <dbReference type="NCBI Taxonomy" id="2736294"/>
    <lineage>
        <taxon>Bacteria</taxon>
        <taxon>Pseudomonadati</taxon>
        <taxon>Bacteroidota</taxon>
        <taxon>Bacteroidia</taxon>
        <taxon>Bacteroidales</taxon>
        <taxon>Prevotellaceae</taxon>
        <taxon>Xylanibacter</taxon>
    </lineage>
</organism>
<name>A0ABX2B0K7_9BACT</name>
<gene>
    <name evidence="1" type="ORF">HPS54_03395</name>
</gene>
<reference evidence="1 2" key="1">
    <citation type="submission" date="2020-05" db="EMBL/GenBank/DDBJ databases">
        <title>Distinct polysaccharide utilization as determinants for interspecies competition between intestinal Prevotella spp.</title>
        <authorList>
            <person name="Galvez E.J.C."/>
            <person name="Iljazovic A."/>
            <person name="Strowig T."/>
        </authorList>
    </citation>
    <scope>NUCLEOTIDE SEQUENCE [LARGE SCALE GENOMIC DNA]</scope>
    <source>
        <strain evidence="1 2">PCHR</strain>
    </source>
</reference>
<dbReference type="InterPro" id="IPR036583">
    <property type="entry name" value="23S_rRNA_IVS_sf"/>
</dbReference>
<evidence type="ECO:0000313" key="2">
    <source>
        <dbReference type="Proteomes" id="UP000820977"/>
    </source>
</evidence>
<dbReference type="NCBIfam" id="TIGR02436">
    <property type="entry name" value="four helix bundle protein"/>
    <property type="match status" value="1"/>
</dbReference>
<keyword evidence="2" id="KW-1185">Reference proteome</keyword>
<sequence length="187" mass="21914">MKNNPNSFLPLQGDYENLVVYKIARCIYAITYYFANTYLEKGDRTRDQMIQAARSGKQNIAEGSVDGSTSREMEIKLFNVARGSMHELKADYEDYLLCRGLCRWNRDDARAMQARRYCREHNRAEDYIEAVKKRTDETTANIVLTLLHQYDVLIVKLIEESKHHFLTEGGAKEEMSRARRQYRDGKR</sequence>